<proteinExistence type="predicted"/>
<name>A0A0M0JZZ9_9EUKA</name>
<keyword evidence="1" id="KW-0175">Coiled coil</keyword>
<evidence type="ECO:0000313" key="2">
    <source>
        <dbReference type="EMBL" id="KOO32129.1"/>
    </source>
</evidence>
<keyword evidence="3" id="KW-1185">Reference proteome</keyword>
<sequence length="97" mass="11205">MENLRHRRSYLSKSEQRIVSVQLKAIELEIGELKAQLSQLRGLCDFDFIPSYCPIDMASLQREAMQLADEEKSYEEKSYGARTLWREGGYRRASSAA</sequence>
<protein>
    <submittedName>
        <fullName evidence="2">Uncharacterized protein</fullName>
    </submittedName>
</protein>
<dbReference type="Proteomes" id="UP000037460">
    <property type="component" value="Unassembled WGS sequence"/>
</dbReference>
<dbReference type="EMBL" id="JWZX01001844">
    <property type="protein sequence ID" value="KOO32129.1"/>
    <property type="molecule type" value="Genomic_DNA"/>
</dbReference>
<dbReference type="AlphaFoldDB" id="A0A0M0JZZ9"/>
<organism evidence="2 3">
    <name type="scientific">Chrysochromulina tobinii</name>
    <dbReference type="NCBI Taxonomy" id="1460289"/>
    <lineage>
        <taxon>Eukaryota</taxon>
        <taxon>Haptista</taxon>
        <taxon>Haptophyta</taxon>
        <taxon>Prymnesiophyceae</taxon>
        <taxon>Prymnesiales</taxon>
        <taxon>Chrysochromulinaceae</taxon>
        <taxon>Chrysochromulina</taxon>
    </lineage>
</organism>
<comment type="caution">
    <text evidence="2">The sequence shown here is derived from an EMBL/GenBank/DDBJ whole genome shotgun (WGS) entry which is preliminary data.</text>
</comment>
<feature type="coiled-coil region" evidence="1">
    <location>
        <begin position="23"/>
        <end position="77"/>
    </location>
</feature>
<reference evidence="3" key="1">
    <citation type="journal article" date="2015" name="PLoS Genet.">
        <title>Genome Sequence and Transcriptome Analyses of Chrysochromulina tobin: Metabolic Tools for Enhanced Algal Fitness in the Prominent Order Prymnesiales (Haptophyceae).</title>
        <authorList>
            <person name="Hovde B.T."/>
            <person name="Deodato C.R."/>
            <person name="Hunsperger H.M."/>
            <person name="Ryken S.A."/>
            <person name="Yost W."/>
            <person name="Jha R.K."/>
            <person name="Patterson J."/>
            <person name="Monnat R.J. Jr."/>
            <person name="Barlow S.B."/>
            <person name="Starkenburg S.R."/>
            <person name="Cattolico R.A."/>
        </authorList>
    </citation>
    <scope>NUCLEOTIDE SEQUENCE</scope>
    <source>
        <strain evidence="3">CCMP291</strain>
    </source>
</reference>
<accession>A0A0M0JZZ9</accession>
<evidence type="ECO:0000313" key="3">
    <source>
        <dbReference type="Proteomes" id="UP000037460"/>
    </source>
</evidence>
<gene>
    <name evidence="2" type="ORF">Ctob_007082</name>
</gene>
<evidence type="ECO:0000256" key="1">
    <source>
        <dbReference type="SAM" id="Coils"/>
    </source>
</evidence>